<proteinExistence type="predicted"/>
<keyword evidence="2" id="KW-0472">Membrane</keyword>
<feature type="domain" description="Predicted membrane protein YciQ-like C-terminal" evidence="4">
    <location>
        <begin position="465"/>
        <end position="577"/>
    </location>
</feature>
<evidence type="ECO:0000313" key="6">
    <source>
        <dbReference type="Proteomes" id="UP000321562"/>
    </source>
</evidence>
<dbReference type="Pfam" id="PF20990">
    <property type="entry name" value="DUF2207_C"/>
    <property type="match status" value="2"/>
</dbReference>
<keyword evidence="2" id="KW-0812">Transmembrane</keyword>
<dbReference type="InterPro" id="IPR018702">
    <property type="entry name" value="DUF2207"/>
</dbReference>
<feature type="transmembrane region" description="Helical" evidence="2">
    <location>
        <begin position="467"/>
        <end position="489"/>
    </location>
</feature>
<reference evidence="5 6" key="1">
    <citation type="submission" date="2019-08" db="EMBL/GenBank/DDBJ databases">
        <authorList>
            <person name="Ye J."/>
        </authorList>
    </citation>
    <scope>NUCLEOTIDE SEQUENCE [LARGE SCALE GENOMIC DNA]</scope>
    <source>
        <strain evidence="5 6">TK008</strain>
    </source>
</reference>
<dbReference type="AlphaFoldDB" id="A0A5C6S9W7"/>
<comment type="caution">
    <text evidence="5">The sequence shown here is derived from an EMBL/GenBank/DDBJ whole genome shotgun (WGS) entry which is preliminary data.</text>
</comment>
<feature type="transmembrane region" description="Helical" evidence="2">
    <location>
        <begin position="435"/>
        <end position="455"/>
    </location>
</feature>
<feature type="compositionally biased region" description="Gly residues" evidence="1">
    <location>
        <begin position="645"/>
        <end position="671"/>
    </location>
</feature>
<sequence>MQAISSLRTPAIAPFRRSGSDMIRLKRVLAAAILIVIAAIPARADERILNYQSDVTVAANGDFTVTESIRVRAEGERIRRGIFRDFPLLFRDDRGNHRVGFDVISVTRDGQPEPFSIEPHAKYARLYIGDANHMLSQGEHDYVIEYRTDRQVRFFDDHDEIYWNATGTEWLFPIDRAVARIRPPEGAEITGLGAWTGPYGATERNSQEWQTPDGTVTFQTTQPLGPREGLTVAVSLAKGAIAAPSSEQRRTWFIRDHRAGLLGLGGAALLAIYFITAWWLSGRDPKPGVIVPGWDRPAGMSAALTQTVWDGSPPNRTQALTLSMIELASRGLLRIHRSGNSTGFTRLDTPAPDDLPGEQQEILALMDTHDGKLNLTKANGKTLLALMTRVHDKIWESYKALDLYRAGIASATVGVLLSVPLLILIPVMLRTPLQGTMLGFLLALLLLVVMLRALIFRGPRRRTPVTWLALILGIIVMCPLALTPLVAHFAAGGEYMAPAAIAAIILMIVIFVPILGRPTPEGRRRLDQIEGLRRYIRLAEKDRLQFGADAALSEARFEKLLPYAIALDMEDVWLDRFREWLSAAAVGAAAGTAAESITRLRDRDDLFSFYESGGVSGSGLERSLSSSLTASLPVSESSSSAFSGSSGGSSGGGSSGGSSGGGGGGGGGGGW</sequence>
<dbReference type="InterPro" id="IPR048389">
    <property type="entry name" value="YciQ-like_C"/>
</dbReference>
<feature type="compositionally biased region" description="Low complexity" evidence="1">
    <location>
        <begin position="635"/>
        <end position="644"/>
    </location>
</feature>
<feature type="transmembrane region" description="Helical" evidence="2">
    <location>
        <begin position="259"/>
        <end position="280"/>
    </location>
</feature>
<feature type="region of interest" description="Disordered" evidence="1">
    <location>
        <begin position="635"/>
        <end position="671"/>
    </location>
</feature>
<evidence type="ECO:0000259" key="3">
    <source>
        <dbReference type="Pfam" id="PF09972"/>
    </source>
</evidence>
<evidence type="ECO:0000313" key="5">
    <source>
        <dbReference type="EMBL" id="TXB70533.1"/>
    </source>
</evidence>
<dbReference type="OrthoDB" id="9767603at2"/>
<feature type="domain" description="Predicted membrane protein YciQ-like C-terminal" evidence="4">
    <location>
        <begin position="295"/>
        <end position="460"/>
    </location>
</feature>
<dbReference type="Pfam" id="PF09972">
    <property type="entry name" value="DUF2207"/>
    <property type="match status" value="1"/>
</dbReference>
<dbReference type="Proteomes" id="UP000321562">
    <property type="component" value="Unassembled WGS sequence"/>
</dbReference>
<protein>
    <submittedName>
        <fullName evidence="5">DUF2207 domain-containing protein</fullName>
    </submittedName>
</protein>
<feature type="transmembrane region" description="Helical" evidence="2">
    <location>
        <begin position="495"/>
        <end position="516"/>
    </location>
</feature>
<evidence type="ECO:0000256" key="2">
    <source>
        <dbReference type="SAM" id="Phobius"/>
    </source>
</evidence>
<organism evidence="5 6">
    <name type="scientific">Paracoccus aurantiacus</name>
    <dbReference type="NCBI Taxonomy" id="2599412"/>
    <lineage>
        <taxon>Bacteria</taxon>
        <taxon>Pseudomonadati</taxon>
        <taxon>Pseudomonadota</taxon>
        <taxon>Alphaproteobacteria</taxon>
        <taxon>Rhodobacterales</taxon>
        <taxon>Paracoccaceae</taxon>
        <taxon>Paracoccus</taxon>
    </lineage>
</organism>
<keyword evidence="6" id="KW-1185">Reference proteome</keyword>
<dbReference type="EMBL" id="VOPL01000001">
    <property type="protein sequence ID" value="TXB70533.1"/>
    <property type="molecule type" value="Genomic_DNA"/>
</dbReference>
<name>A0A5C6S9W7_9RHOB</name>
<accession>A0A5C6S9W7</accession>
<feature type="domain" description="DUF2207" evidence="3">
    <location>
        <begin position="47"/>
        <end position="235"/>
    </location>
</feature>
<evidence type="ECO:0000256" key="1">
    <source>
        <dbReference type="SAM" id="MobiDB-lite"/>
    </source>
</evidence>
<evidence type="ECO:0000259" key="4">
    <source>
        <dbReference type="Pfam" id="PF20990"/>
    </source>
</evidence>
<feature type="transmembrane region" description="Helical" evidence="2">
    <location>
        <begin position="403"/>
        <end position="429"/>
    </location>
</feature>
<keyword evidence="2" id="KW-1133">Transmembrane helix</keyword>
<gene>
    <name evidence="5" type="ORF">FQV27_01275</name>
</gene>